<keyword evidence="2" id="KW-0285">Flavoprotein</keyword>
<gene>
    <name evidence="6" type="ORF">ERICIII_04210</name>
</gene>
<dbReference type="EMBL" id="CP019655">
    <property type="protein sequence ID" value="AVF28276.1"/>
    <property type="molecule type" value="Genomic_DNA"/>
</dbReference>
<keyword evidence="3" id="KW-0274">FAD</keyword>
<dbReference type="GeneID" id="64220530"/>
<dbReference type="InterPro" id="IPR055178">
    <property type="entry name" value="RsdA/BaiN/AoA(So)-like_dom"/>
</dbReference>
<protein>
    <submittedName>
        <fullName evidence="6">Tricarballylate dehydrogenase</fullName>
    </submittedName>
</protein>
<dbReference type="InterPro" id="IPR036188">
    <property type="entry name" value="FAD/NAD-bd_sf"/>
</dbReference>
<dbReference type="SUPFAM" id="SSF51905">
    <property type="entry name" value="FAD/NAD(P)-binding domain"/>
    <property type="match status" value="1"/>
</dbReference>
<dbReference type="InterPro" id="IPR004792">
    <property type="entry name" value="BaiN-like"/>
</dbReference>
<dbReference type="RefSeq" id="WP_077996116.1">
    <property type="nucleotide sequence ID" value="NZ_CP019655.1"/>
</dbReference>
<dbReference type="PRINTS" id="PR00411">
    <property type="entry name" value="PNDRDTASEI"/>
</dbReference>
<dbReference type="STRING" id="147375.BXP28_14295"/>
<dbReference type="PRINTS" id="PR00368">
    <property type="entry name" value="FADPNR"/>
</dbReference>
<dbReference type="SUPFAM" id="SSF160996">
    <property type="entry name" value="HI0933 insert domain-like"/>
    <property type="match status" value="1"/>
</dbReference>
<evidence type="ECO:0000259" key="5">
    <source>
        <dbReference type="Pfam" id="PF22780"/>
    </source>
</evidence>
<feature type="domain" description="RsdA/BaiN/AoA(So)-like Rossmann fold-like" evidence="4">
    <location>
        <begin position="4"/>
        <end position="413"/>
    </location>
</feature>
<dbReference type="NCBIfam" id="TIGR00275">
    <property type="entry name" value="aminoacetone oxidase family FAD-binding enzyme"/>
    <property type="match status" value="1"/>
</dbReference>
<evidence type="ECO:0000313" key="7">
    <source>
        <dbReference type="Proteomes" id="UP000239833"/>
    </source>
</evidence>
<dbReference type="AlphaFoldDB" id="A0A2L1UIL8"/>
<sequence>MSYDVLVIGGGPSGLMAAIAAAEYGAKVGLIDKGNKLGRKLGISGGGRCNVTNAKTNDELIRNIPGNGRFLHSALETFGSREIITFFEQMGIALKEEDRGRMFPVSDKAKTVVVTLIGKAKSTGVEIWVNSPVKEVLYDDGKTSGVLLHSGEKLSASCIILATGGKSVPHTGSTGDGYTWAEAAGHTITELYPTEVPLTSSASIIRDKKLQGLSLRNVTLTVWNFKGKKLIQHEGGMIFTHFGLSGPAALRCSQFVVKELKRSRLSTVLLTIDLFPEKSQDELYKETLEHARTESKKAVKNVLKGYVPDRLVPILLGRAGIDEAVTYDHIPKQPWMELTRLMKQFPVKINGTLSLEEAFVTGGGVHVKEVDPKTMQSKLMPGLFFCGEILDIHGYTGGYNITAAFSTGYTAGRNAALSCSTR</sequence>
<organism evidence="6 7">
    <name type="scientific">Paenibacillus larvae subsp. larvae</name>
    <dbReference type="NCBI Taxonomy" id="147375"/>
    <lineage>
        <taxon>Bacteria</taxon>
        <taxon>Bacillati</taxon>
        <taxon>Bacillota</taxon>
        <taxon>Bacilli</taxon>
        <taxon>Bacillales</taxon>
        <taxon>Paenibacillaceae</taxon>
        <taxon>Paenibacillus</taxon>
    </lineage>
</organism>
<dbReference type="PANTHER" id="PTHR42887">
    <property type="entry name" value="OS12G0638800 PROTEIN"/>
    <property type="match status" value="1"/>
</dbReference>
<proteinExistence type="predicted"/>
<dbReference type="Gene3D" id="2.40.30.10">
    <property type="entry name" value="Translation factors"/>
    <property type="match status" value="1"/>
</dbReference>
<dbReference type="Pfam" id="PF22780">
    <property type="entry name" value="HI0933_like_1st"/>
    <property type="match status" value="1"/>
</dbReference>
<dbReference type="Proteomes" id="UP000239833">
    <property type="component" value="Chromosome"/>
</dbReference>
<evidence type="ECO:0000256" key="2">
    <source>
        <dbReference type="ARBA" id="ARBA00022630"/>
    </source>
</evidence>
<dbReference type="InterPro" id="IPR057661">
    <property type="entry name" value="RsdA/BaiN/AoA(So)_Rossmann"/>
</dbReference>
<evidence type="ECO:0000256" key="3">
    <source>
        <dbReference type="ARBA" id="ARBA00022827"/>
    </source>
</evidence>
<dbReference type="Gene3D" id="3.50.50.60">
    <property type="entry name" value="FAD/NAD(P)-binding domain"/>
    <property type="match status" value="1"/>
</dbReference>
<evidence type="ECO:0000259" key="4">
    <source>
        <dbReference type="Pfam" id="PF03486"/>
    </source>
</evidence>
<evidence type="ECO:0000256" key="1">
    <source>
        <dbReference type="ARBA" id="ARBA00001974"/>
    </source>
</evidence>
<name>A0A2L1UIL8_9BACL</name>
<reference evidence="7" key="1">
    <citation type="submission" date="2017-02" db="EMBL/GenBank/DDBJ databases">
        <title>Delineation of Paenibacillus larvae strains originating from foulbrood outbreaks.</title>
        <authorList>
            <person name="Beims H."/>
            <person name="Bunk B."/>
            <person name="Sproeer C."/>
            <person name="Mohr K.I."/>
            <person name="Pradella S."/>
            <person name="Guenther G."/>
            <person name="Rohde M."/>
            <person name="von der Ohe W."/>
            <person name="Steinert M."/>
        </authorList>
    </citation>
    <scope>NUCLEOTIDE SEQUENCE [LARGE SCALE GENOMIC DNA]</scope>
    <source>
        <strain evidence="7">Eric_III</strain>
    </source>
</reference>
<dbReference type="InterPro" id="IPR023166">
    <property type="entry name" value="BaiN-like_dom_sf"/>
</dbReference>
<comment type="cofactor">
    <cofactor evidence="1">
        <name>FAD</name>
        <dbReference type="ChEBI" id="CHEBI:57692"/>
    </cofactor>
</comment>
<accession>A0A2L1UIL8</accession>
<evidence type="ECO:0000313" key="6">
    <source>
        <dbReference type="EMBL" id="AVF28276.1"/>
    </source>
</evidence>
<dbReference type="Gene3D" id="1.10.8.260">
    <property type="entry name" value="HI0933 insert domain-like"/>
    <property type="match status" value="1"/>
</dbReference>
<feature type="domain" description="RsdA/BaiN/AoA(So)-like insert" evidence="5">
    <location>
        <begin position="192"/>
        <end position="360"/>
    </location>
</feature>
<dbReference type="Pfam" id="PF03486">
    <property type="entry name" value="HI0933_like"/>
    <property type="match status" value="1"/>
</dbReference>
<dbReference type="PANTHER" id="PTHR42887:SF2">
    <property type="entry name" value="OS12G0638800 PROTEIN"/>
    <property type="match status" value="1"/>
</dbReference>